<dbReference type="InterPro" id="IPR027558">
    <property type="entry name" value="Pre_pil_HX9DG_C"/>
</dbReference>
<gene>
    <name evidence="4" type="ORF">Mal4_50610</name>
</gene>
<dbReference type="Gene3D" id="3.30.700.10">
    <property type="entry name" value="Glycoprotein, Type 4 Pilin"/>
    <property type="match status" value="1"/>
</dbReference>
<evidence type="ECO:0000256" key="1">
    <source>
        <dbReference type="SAM" id="MobiDB-lite"/>
    </source>
</evidence>
<feature type="domain" description="DUF1559" evidence="3">
    <location>
        <begin position="35"/>
        <end position="303"/>
    </location>
</feature>
<dbReference type="AlphaFoldDB" id="A0A517ZDZ6"/>
<dbReference type="NCBIfam" id="TIGR04294">
    <property type="entry name" value="pre_pil_HX9DG"/>
    <property type="match status" value="1"/>
</dbReference>
<accession>A0A517ZDZ6</accession>
<dbReference type="InterPro" id="IPR011453">
    <property type="entry name" value="DUF1559"/>
</dbReference>
<sequence length="349" mass="37795">MDRKTTRCRGFTLIELLVVIAIIAILIALLLPAVQQAREAARRTQCRDHLHNIGLALHNYLDVHQCFPSGTCPPYNNDRNVIANQESWGWAALILPFIDQAPLHNNLDVNARSLNLTIETVFAAGGNSAMDTAFPPIPIYQCPSDQTGPRLQNGMRRTHFNGAANGPTNNWRPPTLNYPANHGGVAGDLAVPQNTTDRKPFGIMYTGSRIKMRDITDGSSNTFLVGERAFRCGAGSWLGARNPSGNGTHGNDYHLARVRIPLNDPANNGNDRCTDGFSSSHEGGAFFLMGDGAVRFVSENIDFNNAGAPERNGNAINWMGDVGGAAGVNNLGTYQRLGMCRDGLPLGEF</sequence>
<name>A0A517ZDZ6_9PLAN</name>
<keyword evidence="2" id="KW-0812">Transmembrane</keyword>
<feature type="region of interest" description="Disordered" evidence="1">
    <location>
        <begin position="163"/>
        <end position="193"/>
    </location>
</feature>
<dbReference type="InterPro" id="IPR012902">
    <property type="entry name" value="N_methyl_site"/>
</dbReference>
<dbReference type="NCBIfam" id="TIGR02532">
    <property type="entry name" value="IV_pilin_GFxxxE"/>
    <property type="match status" value="1"/>
</dbReference>
<proteinExistence type="predicted"/>
<dbReference type="KEGG" id="mri:Mal4_50610"/>
<keyword evidence="2" id="KW-0472">Membrane</keyword>
<dbReference type="OrthoDB" id="255848at2"/>
<dbReference type="Proteomes" id="UP000320496">
    <property type="component" value="Chromosome"/>
</dbReference>
<dbReference type="EMBL" id="CP036275">
    <property type="protein sequence ID" value="QDU40703.1"/>
    <property type="molecule type" value="Genomic_DNA"/>
</dbReference>
<evidence type="ECO:0000256" key="2">
    <source>
        <dbReference type="SAM" id="Phobius"/>
    </source>
</evidence>
<organism evidence="4 5">
    <name type="scientific">Maioricimonas rarisocia</name>
    <dbReference type="NCBI Taxonomy" id="2528026"/>
    <lineage>
        <taxon>Bacteria</taxon>
        <taxon>Pseudomonadati</taxon>
        <taxon>Planctomycetota</taxon>
        <taxon>Planctomycetia</taxon>
        <taxon>Planctomycetales</taxon>
        <taxon>Planctomycetaceae</taxon>
        <taxon>Maioricimonas</taxon>
    </lineage>
</organism>
<reference evidence="4 5" key="1">
    <citation type="submission" date="2019-02" db="EMBL/GenBank/DDBJ databases">
        <title>Deep-cultivation of Planctomycetes and their phenomic and genomic characterization uncovers novel biology.</title>
        <authorList>
            <person name="Wiegand S."/>
            <person name="Jogler M."/>
            <person name="Boedeker C."/>
            <person name="Pinto D."/>
            <person name="Vollmers J."/>
            <person name="Rivas-Marin E."/>
            <person name="Kohn T."/>
            <person name="Peeters S.H."/>
            <person name="Heuer A."/>
            <person name="Rast P."/>
            <person name="Oberbeckmann S."/>
            <person name="Bunk B."/>
            <person name="Jeske O."/>
            <person name="Meyerdierks A."/>
            <person name="Storesund J.E."/>
            <person name="Kallscheuer N."/>
            <person name="Luecker S."/>
            <person name="Lage O.M."/>
            <person name="Pohl T."/>
            <person name="Merkel B.J."/>
            <person name="Hornburger P."/>
            <person name="Mueller R.-W."/>
            <person name="Bruemmer F."/>
            <person name="Labrenz M."/>
            <person name="Spormann A.M."/>
            <person name="Op den Camp H."/>
            <person name="Overmann J."/>
            <person name="Amann R."/>
            <person name="Jetten M.S.M."/>
            <person name="Mascher T."/>
            <person name="Medema M.H."/>
            <person name="Devos D.P."/>
            <person name="Kaster A.-K."/>
            <person name="Ovreas L."/>
            <person name="Rohde M."/>
            <person name="Galperin M.Y."/>
            <person name="Jogler C."/>
        </authorList>
    </citation>
    <scope>NUCLEOTIDE SEQUENCE [LARGE SCALE GENOMIC DNA]</scope>
    <source>
        <strain evidence="4 5">Mal4</strain>
    </source>
</reference>
<feature type="transmembrane region" description="Helical" evidence="2">
    <location>
        <begin position="12"/>
        <end position="34"/>
    </location>
</feature>
<evidence type="ECO:0000259" key="3">
    <source>
        <dbReference type="Pfam" id="PF07596"/>
    </source>
</evidence>
<dbReference type="SUPFAM" id="SSF54523">
    <property type="entry name" value="Pili subunits"/>
    <property type="match status" value="1"/>
</dbReference>
<dbReference type="PANTHER" id="PTHR30093">
    <property type="entry name" value="GENERAL SECRETION PATHWAY PROTEIN G"/>
    <property type="match status" value="1"/>
</dbReference>
<dbReference type="PANTHER" id="PTHR30093:SF2">
    <property type="entry name" value="TYPE II SECRETION SYSTEM PROTEIN H"/>
    <property type="match status" value="1"/>
</dbReference>
<dbReference type="Pfam" id="PF07963">
    <property type="entry name" value="N_methyl"/>
    <property type="match status" value="1"/>
</dbReference>
<keyword evidence="2" id="KW-1133">Transmembrane helix</keyword>
<evidence type="ECO:0000313" key="4">
    <source>
        <dbReference type="EMBL" id="QDU40703.1"/>
    </source>
</evidence>
<keyword evidence="5" id="KW-1185">Reference proteome</keyword>
<dbReference type="InterPro" id="IPR045584">
    <property type="entry name" value="Pilin-like"/>
</dbReference>
<dbReference type="Pfam" id="PF07596">
    <property type="entry name" value="SBP_bac_10"/>
    <property type="match status" value="1"/>
</dbReference>
<evidence type="ECO:0000313" key="5">
    <source>
        <dbReference type="Proteomes" id="UP000320496"/>
    </source>
</evidence>
<protein>
    <submittedName>
        <fullName evidence="4">Putative major pilin subunit</fullName>
    </submittedName>
</protein>
<dbReference type="PROSITE" id="PS00409">
    <property type="entry name" value="PROKAR_NTER_METHYL"/>
    <property type="match status" value="1"/>
</dbReference>
<dbReference type="RefSeq" id="WP_145371972.1">
    <property type="nucleotide sequence ID" value="NZ_CP036275.1"/>
</dbReference>